<reference evidence="3" key="1">
    <citation type="submission" date="2020-12" db="EMBL/GenBank/DDBJ databases">
        <title>Generalized mutagenesis with transposon Tn5. A laboratory procedure for the identification of genes responsible for a bacterial phenotype and its regulation, illustrated with phenazine production in Pseudomonas chlororaphis.</title>
        <authorList>
            <person name="Muzio F."/>
            <person name="Sobrero P."/>
            <person name="Agaras B."/>
            <person name="Valverde C."/>
        </authorList>
    </citation>
    <scope>NUCLEOTIDE SEQUENCE</scope>
    <source>
        <strain evidence="3">SMMP3</strain>
    </source>
</reference>
<dbReference type="GO" id="GO:0016020">
    <property type="term" value="C:membrane"/>
    <property type="evidence" value="ECO:0007669"/>
    <property type="project" value="TreeGrafter"/>
</dbReference>
<organism evidence="3 4">
    <name type="scientific">Pseudomonas chlororaphis subsp. aurantiaca</name>
    <dbReference type="NCBI Taxonomy" id="86192"/>
    <lineage>
        <taxon>Bacteria</taxon>
        <taxon>Pseudomonadati</taxon>
        <taxon>Pseudomonadota</taxon>
        <taxon>Gammaproteobacteria</taxon>
        <taxon>Pseudomonadales</taxon>
        <taxon>Pseudomonadaceae</taxon>
        <taxon>Pseudomonas</taxon>
    </lineage>
</organism>
<evidence type="ECO:0000256" key="1">
    <source>
        <dbReference type="SAM" id="Phobius"/>
    </source>
</evidence>
<keyword evidence="3" id="KW-0808">Transferase</keyword>
<dbReference type="PANTHER" id="PTHR23028:SF53">
    <property type="entry name" value="ACYL_TRANSF_3 DOMAIN-CONTAINING PROTEIN"/>
    <property type="match status" value="1"/>
</dbReference>
<dbReference type="InterPro" id="IPR002656">
    <property type="entry name" value="Acyl_transf_3_dom"/>
</dbReference>
<evidence type="ECO:0000313" key="3">
    <source>
        <dbReference type="EMBL" id="MBU4633870.1"/>
    </source>
</evidence>
<keyword evidence="1" id="KW-0472">Membrane</keyword>
<keyword evidence="1" id="KW-1133">Transmembrane helix</keyword>
<evidence type="ECO:0000313" key="4">
    <source>
        <dbReference type="Proteomes" id="UP000787568"/>
    </source>
</evidence>
<feature type="domain" description="Acyltransferase 3" evidence="2">
    <location>
        <begin position="41"/>
        <end position="360"/>
    </location>
</feature>
<feature type="transmembrane region" description="Helical" evidence="1">
    <location>
        <begin position="125"/>
        <end position="146"/>
    </location>
</feature>
<dbReference type="AlphaFoldDB" id="A0AAJ0ZKE0"/>
<dbReference type="RefSeq" id="WP_216310811.1">
    <property type="nucleotide sequence ID" value="NZ_JAEEFW010000004.1"/>
</dbReference>
<feature type="transmembrane region" description="Helical" evidence="1">
    <location>
        <begin position="278"/>
        <end position="297"/>
    </location>
</feature>
<dbReference type="InterPro" id="IPR050879">
    <property type="entry name" value="Acyltransferase_3"/>
</dbReference>
<feature type="transmembrane region" description="Helical" evidence="1">
    <location>
        <begin position="48"/>
        <end position="66"/>
    </location>
</feature>
<keyword evidence="3" id="KW-0012">Acyltransferase</keyword>
<feature type="transmembrane region" description="Helical" evidence="1">
    <location>
        <begin position="86"/>
        <end position="104"/>
    </location>
</feature>
<dbReference type="GO" id="GO:0016747">
    <property type="term" value="F:acyltransferase activity, transferring groups other than amino-acyl groups"/>
    <property type="evidence" value="ECO:0007669"/>
    <property type="project" value="InterPro"/>
</dbReference>
<feature type="transmembrane region" description="Helical" evidence="1">
    <location>
        <begin position="309"/>
        <end position="328"/>
    </location>
</feature>
<proteinExistence type="predicted"/>
<accession>A0AAJ0ZKE0</accession>
<sequence length="385" mass="43151">MKTEYSLEVFAITLAMVMAFIVASTLLKSKIESAEVPHAYKFINGMRGLAAIFVFINHAPFVLSNLGVQNTVFSSWGQLYPNLGSFGVQIFFCITGFLFFDKVIKNEKIDWIDFFIARIKRVAPLYYVSSLLVFVIAASFAGFKILDKESLITISGLISFNFIDNPMRIGGVSLVPLSSVTWTLIHEWRFYAVLPLVAIFYRSRYKIIIMAVAMMLAAIDLGYSAIVCWVYFLTGIVAASVHKITVTNRLLRGAAVLIAVLAFVLTCGLVEVPGYGALRFVLTSLFFICVTIANPSFLHFQFLNRMSDISYSIYLLHLPVLFVSFKVVSGFVELSSIDKITFWAINFSTIPVIVVISMYTFVNIEKRFMRKSKAQQSEGRLAQSA</sequence>
<feature type="transmembrane region" description="Helical" evidence="1">
    <location>
        <begin position="253"/>
        <end position="272"/>
    </location>
</feature>
<gene>
    <name evidence="3" type="ORF">I8747_13805</name>
</gene>
<evidence type="ECO:0000259" key="2">
    <source>
        <dbReference type="Pfam" id="PF01757"/>
    </source>
</evidence>
<feature type="transmembrane region" description="Helical" evidence="1">
    <location>
        <begin position="340"/>
        <end position="362"/>
    </location>
</feature>
<protein>
    <submittedName>
        <fullName evidence="3">Acyltransferase</fullName>
    </submittedName>
</protein>
<dbReference type="Proteomes" id="UP000787568">
    <property type="component" value="Unassembled WGS sequence"/>
</dbReference>
<dbReference type="EMBL" id="JAEEFW010000004">
    <property type="protein sequence ID" value="MBU4633870.1"/>
    <property type="molecule type" value="Genomic_DNA"/>
</dbReference>
<name>A0AAJ0ZKE0_9PSED</name>
<dbReference type="PANTHER" id="PTHR23028">
    <property type="entry name" value="ACETYLTRANSFERASE"/>
    <property type="match status" value="1"/>
</dbReference>
<dbReference type="GO" id="GO:0000271">
    <property type="term" value="P:polysaccharide biosynthetic process"/>
    <property type="evidence" value="ECO:0007669"/>
    <property type="project" value="TreeGrafter"/>
</dbReference>
<dbReference type="Pfam" id="PF01757">
    <property type="entry name" value="Acyl_transf_3"/>
    <property type="match status" value="1"/>
</dbReference>
<comment type="caution">
    <text evidence="3">The sequence shown here is derived from an EMBL/GenBank/DDBJ whole genome shotgun (WGS) entry which is preliminary data.</text>
</comment>
<keyword evidence="1" id="KW-0812">Transmembrane</keyword>
<feature type="transmembrane region" description="Helical" evidence="1">
    <location>
        <begin position="6"/>
        <end position="27"/>
    </location>
</feature>